<gene>
    <name evidence="6" type="ORF">SAMN05421770_1118</name>
</gene>
<dbReference type="PROSITE" id="PS50931">
    <property type="entry name" value="HTH_LYSR"/>
    <property type="match status" value="1"/>
</dbReference>
<comment type="similarity">
    <text evidence="1">Belongs to the LysR transcriptional regulatory family.</text>
</comment>
<dbReference type="InterPro" id="IPR036388">
    <property type="entry name" value="WH-like_DNA-bd_sf"/>
</dbReference>
<dbReference type="Proteomes" id="UP000198356">
    <property type="component" value="Unassembled WGS sequence"/>
</dbReference>
<evidence type="ECO:0000256" key="2">
    <source>
        <dbReference type="ARBA" id="ARBA00023015"/>
    </source>
</evidence>
<proteinExistence type="inferred from homology"/>
<name>A0A239MA06_9BACT</name>
<keyword evidence="7" id="KW-1185">Reference proteome</keyword>
<evidence type="ECO:0000313" key="7">
    <source>
        <dbReference type="Proteomes" id="UP000198356"/>
    </source>
</evidence>
<keyword evidence="2" id="KW-0805">Transcription regulation</keyword>
<protein>
    <submittedName>
        <fullName evidence="6">Transcriptional regulator, LysR family</fullName>
    </submittedName>
</protein>
<dbReference type="AlphaFoldDB" id="A0A239MA06"/>
<dbReference type="SUPFAM" id="SSF53850">
    <property type="entry name" value="Periplasmic binding protein-like II"/>
    <property type="match status" value="1"/>
</dbReference>
<dbReference type="Gene3D" id="3.40.190.290">
    <property type="match status" value="1"/>
</dbReference>
<dbReference type="PANTHER" id="PTHR30126:SF40">
    <property type="entry name" value="HTH-TYPE TRANSCRIPTIONAL REGULATOR GLTR"/>
    <property type="match status" value="1"/>
</dbReference>
<dbReference type="EMBL" id="FZOU01000011">
    <property type="protein sequence ID" value="SNT39320.1"/>
    <property type="molecule type" value="Genomic_DNA"/>
</dbReference>
<feature type="domain" description="HTH lysR-type" evidence="5">
    <location>
        <begin position="1"/>
        <end position="58"/>
    </location>
</feature>
<evidence type="ECO:0000256" key="3">
    <source>
        <dbReference type="ARBA" id="ARBA00023125"/>
    </source>
</evidence>
<dbReference type="CDD" id="cd05466">
    <property type="entry name" value="PBP2_LTTR_substrate"/>
    <property type="match status" value="1"/>
</dbReference>
<evidence type="ECO:0000313" key="6">
    <source>
        <dbReference type="EMBL" id="SNT39320.1"/>
    </source>
</evidence>
<dbReference type="Pfam" id="PF03466">
    <property type="entry name" value="LysR_substrate"/>
    <property type="match status" value="1"/>
</dbReference>
<dbReference type="Pfam" id="PF00126">
    <property type="entry name" value="HTH_1"/>
    <property type="match status" value="1"/>
</dbReference>
<evidence type="ECO:0000256" key="4">
    <source>
        <dbReference type="ARBA" id="ARBA00023163"/>
    </source>
</evidence>
<dbReference type="InterPro" id="IPR005119">
    <property type="entry name" value="LysR_subst-bd"/>
</dbReference>
<dbReference type="PRINTS" id="PR00039">
    <property type="entry name" value="HTHLYSR"/>
</dbReference>
<sequence length="307" mass="34671">MDLFQLETFLAVAEERSFSRAATRLHRTQPAVSQAIAKLEGELGEVLLDRSSRDGTLTDAGEVLREYAVKLLNLRVEASGALTELRELHRGRLNLAANEYTCLYLLPLLHEYRRQNPQIKVAVQRALASRIPDEVLSHAVEIGVLSFRPDDAQVQSVVVYRDELVFVVNPRHAFAGQQEVAIRQLGNQNFIAHNIASPQRLKVIQTFKKHKTPLQMGVELPSMEAIKRFVEMGNGVALVPWLACEEELKSGALVRVRVKELQLERKLRLVYRRQANLSHAALAFLKVVENYAAAHGEPFLYQPERSL</sequence>
<dbReference type="SUPFAM" id="SSF46785">
    <property type="entry name" value="Winged helix' DNA-binding domain"/>
    <property type="match status" value="1"/>
</dbReference>
<dbReference type="GO" id="GO:0003700">
    <property type="term" value="F:DNA-binding transcription factor activity"/>
    <property type="evidence" value="ECO:0007669"/>
    <property type="project" value="InterPro"/>
</dbReference>
<keyword evidence="4" id="KW-0804">Transcription</keyword>
<dbReference type="OrthoDB" id="9803735at2"/>
<dbReference type="GO" id="GO:0000976">
    <property type="term" value="F:transcription cis-regulatory region binding"/>
    <property type="evidence" value="ECO:0007669"/>
    <property type="project" value="TreeGrafter"/>
</dbReference>
<dbReference type="InterPro" id="IPR036390">
    <property type="entry name" value="WH_DNA-bd_sf"/>
</dbReference>
<dbReference type="InterPro" id="IPR000847">
    <property type="entry name" value="LysR_HTH_N"/>
</dbReference>
<evidence type="ECO:0000259" key="5">
    <source>
        <dbReference type="PROSITE" id="PS50931"/>
    </source>
</evidence>
<keyword evidence="3" id="KW-0238">DNA-binding</keyword>
<dbReference type="FunFam" id="1.10.10.10:FF:000001">
    <property type="entry name" value="LysR family transcriptional regulator"/>
    <property type="match status" value="1"/>
</dbReference>
<dbReference type="RefSeq" id="WP_089410182.1">
    <property type="nucleotide sequence ID" value="NZ_FZOU01000011.1"/>
</dbReference>
<dbReference type="Gene3D" id="1.10.10.10">
    <property type="entry name" value="Winged helix-like DNA-binding domain superfamily/Winged helix DNA-binding domain"/>
    <property type="match status" value="1"/>
</dbReference>
<organism evidence="6 7">
    <name type="scientific">Granulicella rosea</name>
    <dbReference type="NCBI Taxonomy" id="474952"/>
    <lineage>
        <taxon>Bacteria</taxon>
        <taxon>Pseudomonadati</taxon>
        <taxon>Acidobacteriota</taxon>
        <taxon>Terriglobia</taxon>
        <taxon>Terriglobales</taxon>
        <taxon>Acidobacteriaceae</taxon>
        <taxon>Granulicella</taxon>
    </lineage>
</organism>
<reference evidence="6 7" key="1">
    <citation type="submission" date="2017-06" db="EMBL/GenBank/DDBJ databases">
        <authorList>
            <person name="Kim H.J."/>
            <person name="Triplett B.A."/>
        </authorList>
    </citation>
    <scope>NUCLEOTIDE SEQUENCE [LARGE SCALE GENOMIC DNA]</scope>
    <source>
        <strain evidence="6 7">DSM 18704</strain>
    </source>
</reference>
<accession>A0A239MA06</accession>
<dbReference type="PANTHER" id="PTHR30126">
    <property type="entry name" value="HTH-TYPE TRANSCRIPTIONAL REGULATOR"/>
    <property type="match status" value="1"/>
</dbReference>
<evidence type="ECO:0000256" key="1">
    <source>
        <dbReference type="ARBA" id="ARBA00009437"/>
    </source>
</evidence>